<gene>
    <name evidence="3" type="primary">ga11119</name>
    <name evidence="3" type="ORF">PR202_ga11119</name>
</gene>
<keyword evidence="4" id="KW-1185">Reference proteome</keyword>
<protein>
    <recommendedName>
        <fullName evidence="2">DUF3741 domain-containing protein</fullName>
    </recommendedName>
</protein>
<feature type="compositionally biased region" description="Basic residues" evidence="1">
    <location>
        <begin position="148"/>
        <end position="159"/>
    </location>
</feature>
<comment type="caution">
    <text evidence="3">The sequence shown here is derived from an EMBL/GenBank/DDBJ whole genome shotgun (WGS) entry which is preliminary data.</text>
</comment>
<dbReference type="AlphaFoldDB" id="A0AAV5C8L3"/>
<feature type="domain" description="DUF3741" evidence="2">
    <location>
        <begin position="42"/>
        <end position="62"/>
    </location>
</feature>
<evidence type="ECO:0000313" key="4">
    <source>
        <dbReference type="Proteomes" id="UP001054889"/>
    </source>
</evidence>
<dbReference type="InterPro" id="IPR032795">
    <property type="entry name" value="DUF3741-assoc"/>
</dbReference>
<sequence length="448" mass="49645">MAKLASSSFALDFLRRLLCARTAGGDVVTQREAPGLLTVPEPEGRSPCIVARLMGLDAMPSEADAPRAQPLRRSRSAGEGGRSPCGLTEAAPAKVRPSASLREKPAYLRAENDMFLLLSFSPEEQETTKKAGDGEEAERRHREDGSGRQRRGRRRRRKLRFGDGDDDEAEEESSLGRRECSGQLGSSPVSVLEAREVQEESSTTTTTTTSSSLEDAEPCSATSAEGAHFALEQQNSTKNLPSNFVQLDDMSPTTSPVHASRCSNGDRRNRPRVVHRSEVSTPDVTGIWQPVCRLVEEGIKNMEWLTRDGASLIGEMDSEILDQLVCEATVELVQLSSDASPFRHAPKLFSQDEQSEVHPRPRNIQAGQQRGRVHWEVEHGSMVLVVLRDGNWWWCSGQVAERETWRCTDVVLVMRQCAVEIGWWCRGDGVVRDGGDVVVRRRMSVVLW</sequence>
<feature type="region of interest" description="Disordered" evidence="1">
    <location>
        <begin position="60"/>
        <end position="99"/>
    </location>
</feature>
<reference evidence="3" key="2">
    <citation type="submission" date="2021-12" db="EMBL/GenBank/DDBJ databases">
        <title>Resequencing data analysis of finger millet.</title>
        <authorList>
            <person name="Hatakeyama M."/>
            <person name="Aluri S."/>
            <person name="Balachadran M.T."/>
            <person name="Sivarajan S.R."/>
            <person name="Poveda L."/>
            <person name="Shimizu-Inatsugi R."/>
            <person name="Schlapbach R."/>
            <person name="Sreeman S.M."/>
            <person name="Shimizu K.K."/>
        </authorList>
    </citation>
    <scope>NUCLEOTIDE SEQUENCE</scope>
</reference>
<name>A0AAV5C8L3_ELECO</name>
<dbReference type="Pfam" id="PF14383">
    <property type="entry name" value="VARLMGL"/>
    <property type="match status" value="1"/>
</dbReference>
<feature type="compositionally biased region" description="Low complexity" evidence="1">
    <location>
        <begin position="201"/>
        <end position="212"/>
    </location>
</feature>
<feature type="compositionally biased region" description="Basic and acidic residues" evidence="1">
    <location>
        <begin position="126"/>
        <end position="147"/>
    </location>
</feature>
<organism evidence="3 4">
    <name type="scientific">Eleusine coracana subsp. coracana</name>
    <dbReference type="NCBI Taxonomy" id="191504"/>
    <lineage>
        <taxon>Eukaryota</taxon>
        <taxon>Viridiplantae</taxon>
        <taxon>Streptophyta</taxon>
        <taxon>Embryophyta</taxon>
        <taxon>Tracheophyta</taxon>
        <taxon>Spermatophyta</taxon>
        <taxon>Magnoliopsida</taxon>
        <taxon>Liliopsida</taxon>
        <taxon>Poales</taxon>
        <taxon>Poaceae</taxon>
        <taxon>PACMAD clade</taxon>
        <taxon>Chloridoideae</taxon>
        <taxon>Cynodonteae</taxon>
        <taxon>Eleusininae</taxon>
        <taxon>Eleusine</taxon>
    </lineage>
</organism>
<proteinExistence type="predicted"/>
<reference evidence="3" key="1">
    <citation type="journal article" date="2018" name="DNA Res.">
        <title>Multiple hybrid de novo genome assembly of finger millet, an orphan allotetraploid crop.</title>
        <authorList>
            <person name="Hatakeyama M."/>
            <person name="Aluri S."/>
            <person name="Balachadran M.T."/>
            <person name="Sivarajan S.R."/>
            <person name="Patrignani A."/>
            <person name="Gruter S."/>
            <person name="Poveda L."/>
            <person name="Shimizu-Inatsugi R."/>
            <person name="Baeten J."/>
            <person name="Francoijs K.J."/>
            <person name="Nataraja K.N."/>
            <person name="Reddy Y.A.N."/>
            <person name="Phadnis S."/>
            <person name="Ravikumar R.L."/>
            <person name="Schlapbach R."/>
            <person name="Sreeman S.M."/>
            <person name="Shimizu K.K."/>
        </authorList>
    </citation>
    <scope>NUCLEOTIDE SEQUENCE</scope>
</reference>
<accession>A0AAV5C8L3</accession>
<evidence type="ECO:0000259" key="2">
    <source>
        <dbReference type="Pfam" id="PF14383"/>
    </source>
</evidence>
<feature type="region of interest" description="Disordered" evidence="1">
    <location>
        <begin position="241"/>
        <end position="278"/>
    </location>
</feature>
<evidence type="ECO:0000256" key="1">
    <source>
        <dbReference type="SAM" id="MobiDB-lite"/>
    </source>
</evidence>
<evidence type="ECO:0000313" key="3">
    <source>
        <dbReference type="EMBL" id="GJM94474.1"/>
    </source>
</evidence>
<feature type="region of interest" description="Disordered" evidence="1">
    <location>
        <begin position="119"/>
        <end position="223"/>
    </location>
</feature>
<feature type="compositionally biased region" description="Polar residues" evidence="1">
    <location>
        <begin position="241"/>
        <end position="263"/>
    </location>
</feature>
<dbReference type="Proteomes" id="UP001054889">
    <property type="component" value="Unassembled WGS sequence"/>
</dbReference>
<dbReference type="PANTHER" id="PTHR35499">
    <property type="entry name" value="OS05G0128300 PROTEIN"/>
    <property type="match status" value="1"/>
</dbReference>
<feature type="compositionally biased region" description="Acidic residues" evidence="1">
    <location>
        <begin position="164"/>
        <end position="173"/>
    </location>
</feature>
<dbReference type="PANTHER" id="PTHR35499:SF1">
    <property type="entry name" value="DUF3741 DOMAIN-CONTAINING PROTEIN"/>
    <property type="match status" value="1"/>
</dbReference>
<dbReference type="EMBL" id="BQKI01000005">
    <property type="protein sequence ID" value="GJM94474.1"/>
    <property type="molecule type" value="Genomic_DNA"/>
</dbReference>